<accession>A0A378AUJ6</accession>
<name>A0A378AUJ6_KLEPO</name>
<evidence type="ECO:0000259" key="3">
    <source>
        <dbReference type="Pfam" id="PF00534"/>
    </source>
</evidence>
<sequence length="654" mass="74611">MRILFVIDGLPGGGAEKVVLTLAAQFLRDGDRVSLISLRDVCEYPLPEGLDYQVVADRCRKPWRKLTELSRRARQLDAAVVRAEQQGQFDLVLSNLHKTDRIVARSRALRERNVWFCLHGVFSASYLGHRTGFDRWMKQQKIKRIYQGRNVVTVSDAVGRDLVEEFALRPAQLKTIYNPFDITALRAEAEADSERPDGDYLIHVGRFHPGKRHDRLLEAYAQSGIDAPLVLLGQGKPEQEQRLRQLAKTLHIDDRVWFKGFQKNPLPWIKGARMLVLSSDSEGFGNVVVEALLLHTPVASTRCPGGVTEILTGELARGLADLTSPALAQTMQSIYHNPPAHRRCRAGKIQRRIHLSAVPSAAAHLTPLVNQDRRFMSQTPLLSIVAAVYNGEKFLAQFFECIEQQQLDSYELILVNDGSTDNSLAVIAEWQERLQNVQVLEQENQGVSVARNTGLAAASGKYLAFPDIDDKLYPGMYRTLLEMAEKEHLDIATCNGTYVYEKRRESHPIFPLDRLPSTGVLPGHVWLKQALDSRKFLHVTWLNIYRHDFIRQHHFHFEPGLRHQDIPWTTEALLAAERVQYTSQQFYDYYIHSESVSHKPDNDDTLMRSARHYMKILEMLEAINQRYPDKVRHIAACRWQTPKKAWESSIPSIA</sequence>
<dbReference type="EMBL" id="UGLZ01000005">
    <property type="protein sequence ID" value="STV21930.1"/>
    <property type="molecule type" value="Genomic_DNA"/>
</dbReference>
<dbReference type="SUPFAM" id="SSF53756">
    <property type="entry name" value="UDP-Glycosyltransferase/glycogen phosphorylase"/>
    <property type="match status" value="1"/>
</dbReference>
<dbReference type="PANTHER" id="PTHR22916:SF51">
    <property type="entry name" value="GLYCOSYLTRANSFERASE EPSH-RELATED"/>
    <property type="match status" value="1"/>
</dbReference>
<dbReference type="InterPro" id="IPR001296">
    <property type="entry name" value="Glyco_trans_1"/>
</dbReference>
<dbReference type="Gene3D" id="3.90.550.10">
    <property type="entry name" value="Spore Coat Polysaccharide Biosynthesis Protein SpsA, Chain A"/>
    <property type="match status" value="1"/>
</dbReference>
<dbReference type="SUPFAM" id="SSF53448">
    <property type="entry name" value="Nucleotide-diphospho-sugar transferases"/>
    <property type="match status" value="1"/>
</dbReference>
<dbReference type="CDD" id="cd00761">
    <property type="entry name" value="Glyco_tranf_GTA_type"/>
    <property type="match status" value="1"/>
</dbReference>
<evidence type="ECO:0000256" key="2">
    <source>
        <dbReference type="ARBA" id="ARBA00022679"/>
    </source>
</evidence>
<evidence type="ECO:0000313" key="7">
    <source>
        <dbReference type="Proteomes" id="UP000255382"/>
    </source>
</evidence>
<dbReference type="Pfam" id="PF13439">
    <property type="entry name" value="Glyco_transf_4"/>
    <property type="match status" value="1"/>
</dbReference>
<dbReference type="Proteomes" id="UP000255382">
    <property type="component" value="Unassembled WGS sequence"/>
</dbReference>
<dbReference type="GO" id="GO:0050501">
    <property type="term" value="F:hyaluronan synthase activity"/>
    <property type="evidence" value="ECO:0007669"/>
    <property type="project" value="UniProtKB-EC"/>
</dbReference>
<reference evidence="6 7" key="1">
    <citation type="submission" date="2018-06" db="EMBL/GenBank/DDBJ databases">
        <authorList>
            <consortium name="Pathogen Informatics"/>
            <person name="Doyle S."/>
        </authorList>
    </citation>
    <scope>NUCLEOTIDE SEQUENCE [LARGE SCALE GENOMIC DNA]</scope>
    <source>
        <strain evidence="6 7">NCTC5050</strain>
    </source>
</reference>
<dbReference type="Pfam" id="PF00534">
    <property type="entry name" value="Glycos_transf_1"/>
    <property type="match status" value="1"/>
</dbReference>
<evidence type="ECO:0000256" key="1">
    <source>
        <dbReference type="ARBA" id="ARBA00022676"/>
    </source>
</evidence>
<dbReference type="Pfam" id="PF00535">
    <property type="entry name" value="Glycos_transf_2"/>
    <property type="match status" value="1"/>
</dbReference>
<keyword evidence="7" id="KW-1185">Reference proteome</keyword>
<dbReference type="InterPro" id="IPR028098">
    <property type="entry name" value="Glyco_trans_4-like_N"/>
</dbReference>
<keyword evidence="2 6" id="KW-0808">Transferase</keyword>
<dbReference type="InterPro" id="IPR029044">
    <property type="entry name" value="Nucleotide-diphossugar_trans"/>
</dbReference>
<dbReference type="AlphaFoldDB" id="A0A378AUJ6"/>
<feature type="domain" description="Glycosyltransferase subfamily 4-like N-terminal" evidence="5">
    <location>
        <begin position="13"/>
        <end position="182"/>
    </location>
</feature>
<proteinExistence type="predicted"/>
<keyword evidence="1 6" id="KW-0328">Glycosyltransferase</keyword>
<dbReference type="NCBIfam" id="NF007482">
    <property type="entry name" value="PRK10073.1"/>
    <property type="match status" value="1"/>
</dbReference>
<protein>
    <submittedName>
        <fullName evidence="6">Glycosyltransferase</fullName>
        <ecNumber evidence="6">2.4.1.212</ecNumber>
    </submittedName>
</protein>
<evidence type="ECO:0000259" key="4">
    <source>
        <dbReference type="Pfam" id="PF00535"/>
    </source>
</evidence>
<dbReference type="CDD" id="cd03811">
    <property type="entry name" value="GT4_GT28_WabH-like"/>
    <property type="match status" value="1"/>
</dbReference>
<evidence type="ECO:0000259" key="5">
    <source>
        <dbReference type="Pfam" id="PF13439"/>
    </source>
</evidence>
<feature type="domain" description="Glycosyltransferase 2-like" evidence="4">
    <location>
        <begin position="383"/>
        <end position="508"/>
    </location>
</feature>
<dbReference type="EC" id="2.4.1.212" evidence="6"/>
<evidence type="ECO:0000313" key="6">
    <source>
        <dbReference type="EMBL" id="STV21930.1"/>
    </source>
</evidence>
<feature type="domain" description="Glycosyl transferase family 1" evidence="3">
    <location>
        <begin position="195"/>
        <end position="346"/>
    </location>
</feature>
<gene>
    <name evidence="6" type="primary">hyaD</name>
    <name evidence="6" type="ORF">NCTC5050_03233</name>
</gene>
<dbReference type="PANTHER" id="PTHR22916">
    <property type="entry name" value="GLYCOSYLTRANSFERASE"/>
    <property type="match status" value="1"/>
</dbReference>
<organism evidence="6 7">
    <name type="scientific">Klebsiella pneumoniae subsp. ozaenae</name>
    <dbReference type="NCBI Taxonomy" id="574"/>
    <lineage>
        <taxon>Bacteria</taxon>
        <taxon>Pseudomonadati</taxon>
        <taxon>Pseudomonadota</taxon>
        <taxon>Gammaproteobacteria</taxon>
        <taxon>Enterobacterales</taxon>
        <taxon>Enterobacteriaceae</taxon>
        <taxon>Klebsiella/Raoultella group</taxon>
        <taxon>Klebsiella</taxon>
        <taxon>Klebsiella pneumoniae complex</taxon>
    </lineage>
</organism>
<dbReference type="Gene3D" id="3.40.50.2000">
    <property type="entry name" value="Glycogen Phosphorylase B"/>
    <property type="match status" value="2"/>
</dbReference>
<dbReference type="InterPro" id="IPR001173">
    <property type="entry name" value="Glyco_trans_2-like"/>
</dbReference>